<protein>
    <submittedName>
        <fullName evidence="2">GCN5-related N-acetyltransferase</fullName>
    </submittedName>
</protein>
<feature type="domain" description="N-acetyltransferase" evidence="1">
    <location>
        <begin position="4"/>
        <end position="146"/>
    </location>
</feature>
<evidence type="ECO:0000259" key="1">
    <source>
        <dbReference type="PROSITE" id="PS51186"/>
    </source>
</evidence>
<dbReference type="SUPFAM" id="SSF55729">
    <property type="entry name" value="Acyl-CoA N-acyltransferases (Nat)"/>
    <property type="match status" value="1"/>
</dbReference>
<sequence length="148" mass="17088">MDQLQIEQVNYAKEKININNIRTLVFQIEQGVTPELEFDGQDETAIHLLAYCAQKPVGTLRIRHIDPKTVKIERLAVLQSARHQGIGKKLLQKALDIAQNELKIEKVIVNAQEYIKKLYDHFGFQQFGDSFFEAGILHIKMIKQFPPF</sequence>
<dbReference type="Gene3D" id="3.40.630.30">
    <property type="match status" value="1"/>
</dbReference>
<dbReference type="Pfam" id="PF13673">
    <property type="entry name" value="Acetyltransf_10"/>
    <property type="match status" value="1"/>
</dbReference>
<name>E0UL34_GLOV7</name>
<reference evidence="3" key="1">
    <citation type="journal article" date="2011" name="MBio">
        <title>Novel metabolic attributes of the genus Cyanothece, comprising a group of unicellular nitrogen-fixing Cyanobacteria.</title>
        <authorList>
            <person name="Bandyopadhyay A."/>
            <person name="Elvitigala T."/>
            <person name="Welsh E."/>
            <person name="Stockel J."/>
            <person name="Liberton M."/>
            <person name="Min H."/>
            <person name="Sherman L.A."/>
            <person name="Pakrasi H.B."/>
        </authorList>
    </citation>
    <scope>NUCLEOTIDE SEQUENCE [LARGE SCALE GENOMIC DNA]</scope>
    <source>
        <strain evidence="3">PCC 7822</strain>
        <plasmid evidence="3">Cy782201</plasmid>
    </source>
</reference>
<dbReference type="EMBL" id="CP002199">
    <property type="protein sequence ID" value="ADN17664.1"/>
    <property type="molecule type" value="Genomic_DNA"/>
</dbReference>
<accession>E0UL34</accession>
<dbReference type="RefSeq" id="WP_013334414.1">
    <property type="nucleotide sequence ID" value="NC_014533.1"/>
</dbReference>
<dbReference type="Proteomes" id="UP000008206">
    <property type="component" value="Plasmid Cy782201"/>
</dbReference>
<dbReference type="PANTHER" id="PTHR13355">
    <property type="entry name" value="GLUCOSAMINE 6-PHOSPHATE N-ACETYLTRANSFERASE"/>
    <property type="match status" value="1"/>
</dbReference>
<keyword evidence="2" id="KW-0808">Transferase</keyword>
<keyword evidence="2" id="KW-0614">Plasmid</keyword>
<dbReference type="InterPro" id="IPR039143">
    <property type="entry name" value="GNPNAT1-like"/>
</dbReference>
<dbReference type="OrthoDB" id="9796171at2"/>
<dbReference type="KEGG" id="cyj:Cyan7822_5808"/>
<keyword evidence="3" id="KW-1185">Reference proteome</keyword>
<gene>
    <name evidence="2" type="ordered locus">Cyan7822_5808</name>
</gene>
<evidence type="ECO:0000313" key="2">
    <source>
        <dbReference type="EMBL" id="ADN17664.1"/>
    </source>
</evidence>
<geneLocation type="plasmid" evidence="2 3">
    <name>Cy782201</name>
</geneLocation>
<organism evidence="2 3">
    <name type="scientific">Gloeothece verrucosa (strain PCC 7822)</name>
    <name type="common">Cyanothece sp. (strain PCC 7822)</name>
    <dbReference type="NCBI Taxonomy" id="497965"/>
    <lineage>
        <taxon>Bacteria</taxon>
        <taxon>Bacillati</taxon>
        <taxon>Cyanobacteriota</taxon>
        <taxon>Cyanophyceae</taxon>
        <taxon>Oscillatoriophycideae</taxon>
        <taxon>Chroococcales</taxon>
        <taxon>Aphanothecaceae</taxon>
        <taxon>Gloeothece</taxon>
        <taxon>Gloeothece verrucosa</taxon>
    </lineage>
</organism>
<dbReference type="GO" id="GO:0004343">
    <property type="term" value="F:glucosamine 6-phosphate N-acetyltransferase activity"/>
    <property type="evidence" value="ECO:0007669"/>
    <property type="project" value="TreeGrafter"/>
</dbReference>
<dbReference type="PROSITE" id="PS51186">
    <property type="entry name" value="GNAT"/>
    <property type="match status" value="1"/>
</dbReference>
<dbReference type="PANTHER" id="PTHR13355:SF11">
    <property type="entry name" value="GLUCOSAMINE 6-PHOSPHATE N-ACETYLTRANSFERASE"/>
    <property type="match status" value="1"/>
</dbReference>
<evidence type="ECO:0000313" key="3">
    <source>
        <dbReference type="Proteomes" id="UP000008206"/>
    </source>
</evidence>
<dbReference type="InterPro" id="IPR016181">
    <property type="entry name" value="Acyl_CoA_acyltransferase"/>
</dbReference>
<proteinExistence type="predicted"/>
<dbReference type="HOGENOM" id="CLU_056607_6_2_3"/>
<dbReference type="CDD" id="cd04301">
    <property type="entry name" value="NAT_SF"/>
    <property type="match status" value="1"/>
</dbReference>
<dbReference type="InterPro" id="IPR000182">
    <property type="entry name" value="GNAT_dom"/>
</dbReference>
<dbReference type="AlphaFoldDB" id="E0UL34"/>